<name>A0ABX5KXD0_9BURK</name>
<dbReference type="RefSeq" id="WP_116610273.1">
    <property type="nucleotide sequence ID" value="NZ_QEOB01000003.1"/>
</dbReference>
<evidence type="ECO:0000313" key="1">
    <source>
        <dbReference type="EMBL" id="PVX85770.1"/>
    </source>
</evidence>
<sequence length="76" mass="8529">MEIIRIEVTFASGMTITDTVSIDTSQRLHVSERLQQLLREMDKTEALPVITCVIAGRIVEVSRRGDLFEILGELPS</sequence>
<dbReference type="Proteomes" id="UP000245712">
    <property type="component" value="Unassembled WGS sequence"/>
</dbReference>
<reference evidence="1 2" key="1">
    <citation type="submission" date="2018-05" db="EMBL/GenBank/DDBJ databases">
        <title>Genomic Encyclopedia of Type Strains, Phase IV (KMG-V): Genome sequencing to study the core and pangenomes of soil and plant-associated prokaryotes.</title>
        <authorList>
            <person name="Whitman W."/>
        </authorList>
    </citation>
    <scope>NUCLEOTIDE SEQUENCE [LARGE SCALE GENOMIC DNA]</scope>
    <source>
        <strain evidence="1 2">SCZa-39</strain>
    </source>
</reference>
<protein>
    <submittedName>
        <fullName evidence="1">Uncharacterized protein</fullName>
    </submittedName>
</protein>
<organism evidence="1 2">
    <name type="scientific">Paraburkholderia unamae</name>
    <dbReference type="NCBI Taxonomy" id="219649"/>
    <lineage>
        <taxon>Bacteria</taxon>
        <taxon>Pseudomonadati</taxon>
        <taxon>Pseudomonadota</taxon>
        <taxon>Betaproteobacteria</taxon>
        <taxon>Burkholderiales</taxon>
        <taxon>Burkholderiaceae</taxon>
        <taxon>Paraburkholderia</taxon>
    </lineage>
</organism>
<keyword evidence="2" id="KW-1185">Reference proteome</keyword>
<proteinExistence type="predicted"/>
<comment type="caution">
    <text evidence="1">The sequence shown here is derived from an EMBL/GenBank/DDBJ whole genome shotgun (WGS) entry which is preliminary data.</text>
</comment>
<gene>
    <name evidence="1" type="ORF">C7402_103348</name>
</gene>
<dbReference type="EMBL" id="QEOB01000003">
    <property type="protein sequence ID" value="PVX85770.1"/>
    <property type="molecule type" value="Genomic_DNA"/>
</dbReference>
<evidence type="ECO:0000313" key="2">
    <source>
        <dbReference type="Proteomes" id="UP000245712"/>
    </source>
</evidence>
<accession>A0ABX5KXD0</accession>